<evidence type="ECO:0008006" key="6">
    <source>
        <dbReference type="Google" id="ProtNLM"/>
    </source>
</evidence>
<dbReference type="InterPro" id="IPR016821">
    <property type="entry name" value="G0S2"/>
</dbReference>
<dbReference type="AlphaFoldDB" id="A0AAD4Y3V5"/>
<feature type="chain" id="PRO_5041899516" description="G0/G1 switch protein 2" evidence="3">
    <location>
        <begin position="21"/>
        <end position="193"/>
    </location>
</feature>
<evidence type="ECO:0000313" key="5">
    <source>
        <dbReference type="Proteomes" id="UP001214576"/>
    </source>
</evidence>
<feature type="transmembrane region" description="Helical" evidence="2">
    <location>
        <begin position="131"/>
        <end position="150"/>
    </location>
</feature>
<proteinExistence type="predicted"/>
<organism evidence="4 5">
    <name type="scientific">Ovis ammon polii</name>
    <dbReference type="NCBI Taxonomy" id="230172"/>
    <lineage>
        <taxon>Eukaryota</taxon>
        <taxon>Metazoa</taxon>
        <taxon>Chordata</taxon>
        <taxon>Craniata</taxon>
        <taxon>Vertebrata</taxon>
        <taxon>Euteleostomi</taxon>
        <taxon>Mammalia</taxon>
        <taxon>Eutheria</taxon>
        <taxon>Laurasiatheria</taxon>
        <taxon>Artiodactyla</taxon>
        <taxon>Ruminantia</taxon>
        <taxon>Pecora</taxon>
        <taxon>Bovidae</taxon>
        <taxon>Caprinae</taxon>
        <taxon>Ovis</taxon>
    </lineage>
</organism>
<gene>
    <name evidence="4" type="ORF">MG293_012838</name>
</gene>
<evidence type="ECO:0000256" key="3">
    <source>
        <dbReference type="SAM" id="SignalP"/>
    </source>
</evidence>
<reference evidence="4" key="1">
    <citation type="submission" date="2022-03" db="EMBL/GenBank/DDBJ databases">
        <title>Genomic analyses of argali, domestic sheep and their hybrids provide insights into chromosomal evolution, heterosis and genetic basis of agronomic traits.</title>
        <authorList>
            <person name="Li M."/>
        </authorList>
    </citation>
    <scope>NUCLEOTIDE SEQUENCE</scope>
    <source>
        <strain evidence="4">CAU-MHL-2022a</strain>
        <tissue evidence="4">Skin</tissue>
    </source>
</reference>
<accession>A0AAD4Y3V5</accession>
<dbReference type="Pfam" id="PF15103">
    <property type="entry name" value="G0-G1_switch_2"/>
    <property type="match status" value="1"/>
</dbReference>
<name>A0AAD4Y3V5_OVIAM</name>
<feature type="compositionally biased region" description="Basic and acidic residues" evidence="1">
    <location>
        <begin position="87"/>
        <end position="105"/>
    </location>
</feature>
<evidence type="ECO:0000256" key="1">
    <source>
        <dbReference type="SAM" id="MobiDB-lite"/>
    </source>
</evidence>
<dbReference type="PANTHER" id="PTHR15570">
    <property type="entry name" value="G0/G1 SWITCH PROTEIN 2"/>
    <property type="match status" value="1"/>
</dbReference>
<evidence type="ECO:0000256" key="2">
    <source>
        <dbReference type="SAM" id="Phobius"/>
    </source>
</evidence>
<keyword evidence="3" id="KW-0732">Signal</keyword>
<dbReference type="GO" id="GO:2001238">
    <property type="term" value="P:positive regulation of extrinsic apoptotic signaling pathway"/>
    <property type="evidence" value="ECO:0007669"/>
    <property type="project" value="TreeGrafter"/>
</dbReference>
<evidence type="ECO:0000313" key="4">
    <source>
        <dbReference type="EMBL" id="KAI4536635.1"/>
    </source>
</evidence>
<feature type="signal peptide" evidence="3">
    <location>
        <begin position="1"/>
        <end position="20"/>
    </location>
</feature>
<dbReference type="PANTHER" id="PTHR15570:SF2">
    <property type="entry name" value="G0_G1 SWITCH PROTEIN 2"/>
    <property type="match status" value="1"/>
</dbReference>
<keyword evidence="2" id="KW-0472">Membrane</keyword>
<sequence length="193" mass="21174">MRLALIGLLLDVRTMNVTKAWPFADMGKAPGTQGKCSTIQYTMQCQPGQFQLEFTELERAGCAGTGSRGLLEHLTWKVEDRAERGELLRQEEEGQQRSPPPREPEAQMEMVQELIPLAKELMAQKPSAKLVRMYLLGGVLALFGAVLGLMEAVCGPFREATLAELGEPAPRDQGKPLEAAQACRALSNRLHAS</sequence>
<keyword evidence="2" id="KW-1133">Transmembrane helix</keyword>
<keyword evidence="2" id="KW-0812">Transmembrane</keyword>
<dbReference type="Proteomes" id="UP001214576">
    <property type="component" value="Unassembled WGS sequence"/>
</dbReference>
<protein>
    <recommendedName>
        <fullName evidence="6">G0/G1 switch protein 2</fullName>
    </recommendedName>
</protein>
<feature type="region of interest" description="Disordered" evidence="1">
    <location>
        <begin position="87"/>
        <end position="106"/>
    </location>
</feature>
<dbReference type="EMBL" id="JAKZEL010000015">
    <property type="protein sequence ID" value="KAI4536635.1"/>
    <property type="molecule type" value="Genomic_DNA"/>
</dbReference>
<keyword evidence="5" id="KW-1185">Reference proteome</keyword>
<dbReference type="GO" id="GO:0005739">
    <property type="term" value="C:mitochondrion"/>
    <property type="evidence" value="ECO:0007669"/>
    <property type="project" value="TreeGrafter"/>
</dbReference>
<comment type="caution">
    <text evidence="4">The sequence shown here is derived from an EMBL/GenBank/DDBJ whole genome shotgun (WGS) entry which is preliminary data.</text>
</comment>